<comment type="caution">
    <text evidence="1">The sequence shown here is derived from an EMBL/GenBank/DDBJ whole genome shotgun (WGS) entry which is preliminary data.</text>
</comment>
<dbReference type="Gene3D" id="3.40.50.300">
    <property type="entry name" value="P-loop containing nucleotide triphosphate hydrolases"/>
    <property type="match status" value="1"/>
</dbReference>
<dbReference type="PANTHER" id="PTHR11669">
    <property type="entry name" value="REPLICATION FACTOR C / DNA POLYMERASE III GAMMA-TAU SUBUNIT"/>
    <property type="match status" value="1"/>
</dbReference>
<dbReference type="SUPFAM" id="SSF52540">
    <property type="entry name" value="P-loop containing nucleoside triphosphate hydrolases"/>
    <property type="match status" value="1"/>
</dbReference>
<evidence type="ECO:0000313" key="1">
    <source>
        <dbReference type="EMBL" id="OGM60455.1"/>
    </source>
</evidence>
<dbReference type="PANTHER" id="PTHR11669:SF0">
    <property type="entry name" value="PROTEIN STICHEL-LIKE 2"/>
    <property type="match status" value="1"/>
</dbReference>
<dbReference type="GO" id="GO:0006261">
    <property type="term" value="P:DNA-templated DNA replication"/>
    <property type="evidence" value="ECO:0007669"/>
    <property type="project" value="TreeGrafter"/>
</dbReference>
<dbReference type="Proteomes" id="UP000176404">
    <property type="component" value="Unassembled WGS sequence"/>
</dbReference>
<gene>
    <name evidence="1" type="ORF">A2892_00275</name>
</gene>
<dbReference type="AlphaFoldDB" id="A0A1F8BAP0"/>
<organism evidence="1 2">
    <name type="scientific">Candidatus Woesebacteria bacterium RIFCSPLOWO2_01_FULL_39_10b</name>
    <dbReference type="NCBI Taxonomy" id="1802517"/>
    <lineage>
        <taxon>Bacteria</taxon>
        <taxon>Candidatus Woeseibacteriota</taxon>
    </lineage>
</organism>
<dbReference type="EMBL" id="MGHD01000004">
    <property type="protein sequence ID" value="OGM60455.1"/>
    <property type="molecule type" value="Genomic_DNA"/>
</dbReference>
<protein>
    <recommendedName>
        <fullName evidence="3">DNA polymerase III subunit delta</fullName>
    </recommendedName>
</protein>
<evidence type="ECO:0000313" key="2">
    <source>
        <dbReference type="Proteomes" id="UP000176404"/>
    </source>
</evidence>
<sequence>MHAFLIVGKNPLTVDKKAYELAKKIGDSSLNFNLQKISDCKNLLSFVKLSLSKPTSIIIKEIDKATIPALNAFLKTLEEPQKNLKFILTSTSEHKLPTTVVSRCQIIKLNEKIIMDNQKTPEFLTLTNSEKLKFIDKIKIKDEAILFTESLIYTLHALLHSDKKNMKKITKWLKLAINTHTALKANANLNIQLTQLVINL</sequence>
<evidence type="ECO:0008006" key="3">
    <source>
        <dbReference type="Google" id="ProtNLM"/>
    </source>
</evidence>
<dbReference type="STRING" id="1802517.A2892_00275"/>
<dbReference type="InterPro" id="IPR050238">
    <property type="entry name" value="DNA_Rep/Repair_Clamp_Loader"/>
</dbReference>
<accession>A0A1F8BAP0</accession>
<dbReference type="Pfam" id="PF13177">
    <property type="entry name" value="DNA_pol3_delta2"/>
    <property type="match status" value="1"/>
</dbReference>
<name>A0A1F8BAP0_9BACT</name>
<proteinExistence type="predicted"/>
<dbReference type="InterPro" id="IPR027417">
    <property type="entry name" value="P-loop_NTPase"/>
</dbReference>
<reference evidence="1 2" key="1">
    <citation type="journal article" date="2016" name="Nat. Commun.">
        <title>Thousands of microbial genomes shed light on interconnected biogeochemical processes in an aquifer system.</title>
        <authorList>
            <person name="Anantharaman K."/>
            <person name="Brown C.T."/>
            <person name="Hug L.A."/>
            <person name="Sharon I."/>
            <person name="Castelle C.J."/>
            <person name="Probst A.J."/>
            <person name="Thomas B.C."/>
            <person name="Singh A."/>
            <person name="Wilkins M.J."/>
            <person name="Karaoz U."/>
            <person name="Brodie E.L."/>
            <person name="Williams K.H."/>
            <person name="Hubbard S.S."/>
            <person name="Banfield J.F."/>
        </authorList>
    </citation>
    <scope>NUCLEOTIDE SEQUENCE [LARGE SCALE GENOMIC DNA]</scope>
</reference>